<keyword evidence="1" id="KW-0539">Nucleus</keyword>
<dbReference type="PANTHER" id="PTHR46910:SF13">
    <property type="entry name" value="SPECIFIC TRANSCRIPTION FACTOR, PUTATIVE (AFU_ORTHOLOGUE AFUA_4G06190)-RELATED"/>
    <property type="match status" value="1"/>
</dbReference>
<evidence type="ECO:0000259" key="3">
    <source>
        <dbReference type="SMART" id="SM00906"/>
    </source>
</evidence>
<protein>
    <recommendedName>
        <fullName evidence="3">Xylanolytic transcriptional activator regulatory domain-containing protein</fullName>
    </recommendedName>
</protein>
<dbReference type="CDD" id="cd12148">
    <property type="entry name" value="fungal_TF_MHR"/>
    <property type="match status" value="1"/>
</dbReference>
<organism evidence="4 5">
    <name type="scientific">Fusarium globosum</name>
    <dbReference type="NCBI Taxonomy" id="78864"/>
    <lineage>
        <taxon>Eukaryota</taxon>
        <taxon>Fungi</taxon>
        <taxon>Dikarya</taxon>
        <taxon>Ascomycota</taxon>
        <taxon>Pezizomycotina</taxon>
        <taxon>Sordariomycetes</taxon>
        <taxon>Hypocreomycetidae</taxon>
        <taxon>Hypocreales</taxon>
        <taxon>Nectriaceae</taxon>
        <taxon>Fusarium</taxon>
        <taxon>Fusarium fujikuroi species complex</taxon>
    </lineage>
</organism>
<dbReference type="GO" id="GO:0003700">
    <property type="term" value="F:DNA-binding transcription factor activity"/>
    <property type="evidence" value="ECO:0007669"/>
    <property type="project" value="InterPro"/>
</dbReference>
<dbReference type="Pfam" id="PF04082">
    <property type="entry name" value="Fungal_trans"/>
    <property type="match status" value="1"/>
</dbReference>
<evidence type="ECO:0000313" key="4">
    <source>
        <dbReference type="EMBL" id="KAF5704215.1"/>
    </source>
</evidence>
<dbReference type="Proteomes" id="UP000532311">
    <property type="component" value="Unassembled WGS sequence"/>
</dbReference>
<reference evidence="4 5" key="1">
    <citation type="submission" date="2020-05" db="EMBL/GenBank/DDBJ databases">
        <title>Identification and distribution of gene clusters putatively required for synthesis of sphingolipid metabolism inhibitors in phylogenetically diverse species of the filamentous fungus Fusarium.</title>
        <authorList>
            <person name="Kim H.-S."/>
            <person name="Busman M."/>
            <person name="Brown D.W."/>
            <person name="Divon H."/>
            <person name="Uhlig S."/>
            <person name="Proctor R.H."/>
        </authorList>
    </citation>
    <scope>NUCLEOTIDE SEQUENCE [LARGE SCALE GENOMIC DNA]</scope>
    <source>
        <strain evidence="4 5">NRRL 26131</strain>
    </source>
</reference>
<gene>
    <name evidence="4" type="ORF">FGLOB1_8668</name>
</gene>
<dbReference type="EMBL" id="JAAQPF010000375">
    <property type="protein sequence ID" value="KAF5704215.1"/>
    <property type="molecule type" value="Genomic_DNA"/>
</dbReference>
<proteinExistence type="predicted"/>
<dbReference type="GO" id="GO:0006351">
    <property type="term" value="P:DNA-templated transcription"/>
    <property type="evidence" value="ECO:0007669"/>
    <property type="project" value="InterPro"/>
</dbReference>
<evidence type="ECO:0000256" key="2">
    <source>
        <dbReference type="SAM" id="MobiDB-lite"/>
    </source>
</evidence>
<dbReference type="InterPro" id="IPR007219">
    <property type="entry name" value="XnlR_reg_dom"/>
</dbReference>
<dbReference type="GO" id="GO:0008270">
    <property type="term" value="F:zinc ion binding"/>
    <property type="evidence" value="ECO:0007669"/>
    <property type="project" value="InterPro"/>
</dbReference>
<sequence>MNAVPTINISDYGNGTYQDFVEKSFFEMNADLSYMNQLRPSLNALAAQVLSSGRPVKIDSPCGASCVYDISIEGPRFHCQEHSRRDALSNGCSIIYRAADEKDSSPDEPYSRTNNSFRMSWYTDPRPENCTSRSIKTLDCSMKLATYNLHINNSLDSSQSIDVRIENEREVWSENAWIQTQFFYYFFYGGGITPRLANDSLEANFTNAQAYGISRAAVHALQGEVEMTRDVNSARPDAAASNHVTDVGKPARDASIHEQRAIDLPVVHRRARIRLQESENAQSEKERPDDGSESLESLAQSWPLDAPGSELTYDNFDDFIRLTERQLFQTDHQSNNSSANPCSEGFVSRKLKILFVQGSISPGRALEALDHSFWCQVLAIYEEEVGMMYPFLDIDHLRHGILEGRTRSDSDSPRSRSLYGGGIVNIAFLVLAIVSSFESSKAVEIVSPVVEEVFVSTIPKIYLRSPDLGGLTLLTLICIFFFLNDREKEAWRLIGTVVRLVHEQSCQEEDTPAERISDTFFWSLYTLDRRWSFGSGLPFAVQDSEINRPSLSMNDSSHSLAYLKEMISFCGIASDVRSFFIGTLASRLQDSSSTQDYLQFRVLQWQQNLPRRLQFRGIDDKFDMATEKRGDYKLRLMLYLRANQMRTIILRKAASRFGSHNIDTSNFQIMIQVARDSIQVLARLARETDIYHAQHKTFNHFLETALSSLLLVTCYASPDQSKSCLQDVVTATQLIHRLAGESLITRRLRDKLQTIRKATDELRSQRYAGIGEGFGAEPSTEATRVGQNSGLPEAAHATNLTGDPVLLNGLATTANIPIGLFDIGPADTTWVDTDPSLFNNLSQILGNCESFTFF</sequence>
<comment type="caution">
    <text evidence="4">The sequence shown here is derived from an EMBL/GenBank/DDBJ whole genome shotgun (WGS) entry which is preliminary data.</text>
</comment>
<evidence type="ECO:0000256" key="1">
    <source>
        <dbReference type="ARBA" id="ARBA00023242"/>
    </source>
</evidence>
<feature type="domain" description="Xylanolytic transcriptional activator regulatory" evidence="3">
    <location>
        <begin position="490"/>
        <end position="557"/>
    </location>
</feature>
<keyword evidence="5" id="KW-1185">Reference proteome</keyword>
<feature type="compositionally biased region" description="Basic and acidic residues" evidence="2">
    <location>
        <begin position="274"/>
        <end position="290"/>
    </location>
</feature>
<dbReference type="AlphaFoldDB" id="A0A8H5Y3R1"/>
<feature type="region of interest" description="Disordered" evidence="2">
    <location>
        <begin position="274"/>
        <end position="297"/>
    </location>
</feature>
<accession>A0A8H5Y3R1</accession>
<dbReference type="SMART" id="SM00906">
    <property type="entry name" value="Fungal_trans"/>
    <property type="match status" value="1"/>
</dbReference>
<name>A0A8H5Y3R1_9HYPO</name>
<dbReference type="PANTHER" id="PTHR46910">
    <property type="entry name" value="TRANSCRIPTION FACTOR PDR1"/>
    <property type="match status" value="1"/>
</dbReference>
<evidence type="ECO:0000313" key="5">
    <source>
        <dbReference type="Proteomes" id="UP000532311"/>
    </source>
</evidence>
<dbReference type="InterPro" id="IPR050987">
    <property type="entry name" value="AtrR-like"/>
</dbReference>
<dbReference type="GO" id="GO:0003677">
    <property type="term" value="F:DNA binding"/>
    <property type="evidence" value="ECO:0007669"/>
    <property type="project" value="InterPro"/>
</dbReference>